<organism evidence="1 2">
    <name type="scientific">Gigaspora margarita</name>
    <dbReference type="NCBI Taxonomy" id="4874"/>
    <lineage>
        <taxon>Eukaryota</taxon>
        <taxon>Fungi</taxon>
        <taxon>Fungi incertae sedis</taxon>
        <taxon>Mucoromycota</taxon>
        <taxon>Glomeromycotina</taxon>
        <taxon>Glomeromycetes</taxon>
        <taxon>Diversisporales</taxon>
        <taxon>Gigasporaceae</taxon>
        <taxon>Gigaspora</taxon>
    </lineage>
</organism>
<protein>
    <submittedName>
        <fullName evidence="1">20012_t:CDS:1</fullName>
    </submittedName>
</protein>
<name>A0ABN7X504_GIGMA</name>
<feature type="non-terminal residue" evidence="1">
    <location>
        <position position="1"/>
    </location>
</feature>
<gene>
    <name evidence="1" type="ORF">GMARGA_LOCUS37970</name>
</gene>
<feature type="non-terminal residue" evidence="1">
    <location>
        <position position="44"/>
    </location>
</feature>
<dbReference type="EMBL" id="CAJVQB010081946">
    <property type="protein sequence ID" value="CAG8846050.1"/>
    <property type="molecule type" value="Genomic_DNA"/>
</dbReference>
<dbReference type="Proteomes" id="UP000789901">
    <property type="component" value="Unassembled WGS sequence"/>
</dbReference>
<evidence type="ECO:0000313" key="1">
    <source>
        <dbReference type="EMBL" id="CAG8846050.1"/>
    </source>
</evidence>
<keyword evidence="2" id="KW-1185">Reference proteome</keyword>
<proteinExistence type="predicted"/>
<sequence>VRKGLLEVKNLVKCAKILIPYFTTPKQTQRLLEIQKKFNCNKDI</sequence>
<accession>A0ABN7X504</accession>
<evidence type="ECO:0000313" key="2">
    <source>
        <dbReference type="Proteomes" id="UP000789901"/>
    </source>
</evidence>
<reference evidence="1 2" key="1">
    <citation type="submission" date="2021-06" db="EMBL/GenBank/DDBJ databases">
        <authorList>
            <person name="Kallberg Y."/>
            <person name="Tangrot J."/>
            <person name="Rosling A."/>
        </authorList>
    </citation>
    <scope>NUCLEOTIDE SEQUENCE [LARGE SCALE GENOMIC DNA]</scope>
    <source>
        <strain evidence="1 2">120-4 pot B 10/14</strain>
    </source>
</reference>
<comment type="caution">
    <text evidence="1">The sequence shown here is derived from an EMBL/GenBank/DDBJ whole genome shotgun (WGS) entry which is preliminary data.</text>
</comment>